<evidence type="ECO:0000313" key="4">
    <source>
        <dbReference type="Proteomes" id="UP000315217"/>
    </source>
</evidence>
<protein>
    <submittedName>
        <fullName evidence="2">SRPBCC family protein</fullName>
    </submittedName>
</protein>
<name>A0A537LRJ4_9BACT</name>
<organism evidence="2 5">
    <name type="scientific">Candidatus Segetimicrobium genomatis</name>
    <dbReference type="NCBI Taxonomy" id="2569760"/>
    <lineage>
        <taxon>Bacteria</taxon>
        <taxon>Bacillati</taxon>
        <taxon>Candidatus Sysuimicrobiota</taxon>
        <taxon>Candidatus Sysuimicrobiia</taxon>
        <taxon>Candidatus Sysuimicrobiales</taxon>
        <taxon>Candidatus Segetimicrobiaceae</taxon>
        <taxon>Candidatus Segetimicrobium</taxon>
    </lineage>
</organism>
<dbReference type="SUPFAM" id="SSF55961">
    <property type="entry name" value="Bet v1-like"/>
    <property type="match status" value="1"/>
</dbReference>
<gene>
    <name evidence="3" type="ORF">E6G98_02640</name>
    <name evidence="2" type="ORF">E6G99_00210</name>
</gene>
<dbReference type="EMBL" id="VBAJ01000008">
    <property type="protein sequence ID" value="TMJ10562.1"/>
    <property type="molecule type" value="Genomic_DNA"/>
</dbReference>
<dbReference type="InterPro" id="IPR023393">
    <property type="entry name" value="START-like_dom_sf"/>
</dbReference>
<feature type="domain" description="Coenzyme Q-binding protein COQ10 START" evidence="1">
    <location>
        <begin position="10"/>
        <end position="138"/>
    </location>
</feature>
<evidence type="ECO:0000313" key="3">
    <source>
        <dbReference type="EMBL" id="TMJ12570.1"/>
    </source>
</evidence>
<dbReference type="Gene3D" id="3.30.530.20">
    <property type="match status" value="1"/>
</dbReference>
<evidence type="ECO:0000313" key="2">
    <source>
        <dbReference type="EMBL" id="TMJ10562.1"/>
    </source>
</evidence>
<comment type="caution">
    <text evidence="2">The sequence shown here is derived from an EMBL/GenBank/DDBJ whole genome shotgun (WGS) entry which is preliminary data.</text>
</comment>
<dbReference type="Proteomes" id="UP000318661">
    <property type="component" value="Unassembled WGS sequence"/>
</dbReference>
<evidence type="ECO:0000259" key="1">
    <source>
        <dbReference type="Pfam" id="PF03364"/>
    </source>
</evidence>
<dbReference type="Pfam" id="PF03364">
    <property type="entry name" value="Polyketide_cyc"/>
    <property type="match status" value="1"/>
</dbReference>
<dbReference type="Proteomes" id="UP000315217">
    <property type="component" value="Unassembled WGS sequence"/>
</dbReference>
<dbReference type="EMBL" id="VBAI01000019">
    <property type="protein sequence ID" value="TMJ12570.1"/>
    <property type="molecule type" value="Genomic_DNA"/>
</dbReference>
<dbReference type="AlphaFoldDB" id="A0A537LRJ4"/>
<proteinExistence type="predicted"/>
<dbReference type="InterPro" id="IPR005031">
    <property type="entry name" value="COQ10_START"/>
</dbReference>
<accession>A0A537LRJ4</accession>
<sequence>MAQVAAAAFIRAPLDRVYGLAKDVESFPTFMPDVESIRVLERKGNHTLTEWVGVVQGRRVRWVEDDDWDDARHLCTFRQREGDFTRYEGTWTFAAADQGTETRLVVDFELELPLAGALLSNLLKVLVRKNLESMLGAMKTRLEAAADAPARSHDRLRGG</sequence>
<evidence type="ECO:0000313" key="5">
    <source>
        <dbReference type="Proteomes" id="UP000318661"/>
    </source>
</evidence>
<reference evidence="4 5" key="1">
    <citation type="journal article" date="2019" name="Nat. Microbiol.">
        <title>Mediterranean grassland soil C-N compound turnover is dependent on rainfall and depth, and is mediated by genomically divergent microorganisms.</title>
        <authorList>
            <person name="Diamond S."/>
            <person name="Andeer P.F."/>
            <person name="Li Z."/>
            <person name="Crits-Christoph A."/>
            <person name="Burstein D."/>
            <person name="Anantharaman K."/>
            <person name="Lane K.R."/>
            <person name="Thomas B.C."/>
            <person name="Pan C."/>
            <person name="Northen T.R."/>
            <person name="Banfield J.F."/>
        </authorList>
    </citation>
    <scope>NUCLEOTIDE SEQUENCE [LARGE SCALE GENOMIC DNA]</scope>
    <source>
        <strain evidence="3">NP_1</strain>
        <strain evidence="2">NP_2</strain>
    </source>
</reference>